<evidence type="ECO:0000313" key="3">
    <source>
        <dbReference type="EMBL" id="KAK2186751.1"/>
    </source>
</evidence>
<organism evidence="3 4">
    <name type="scientific">Ridgeia piscesae</name>
    <name type="common">Tubeworm</name>
    <dbReference type="NCBI Taxonomy" id="27915"/>
    <lineage>
        <taxon>Eukaryota</taxon>
        <taxon>Metazoa</taxon>
        <taxon>Spiralia</taxon>
        <taxon>Lophotrochozoa</taxon>
        <taxon>Annelida</taxon>
        <taxon>Polychaeta</taxon>
        <taxon>Sedentaria</taxon>
        <taxon>Canalipalpata</taxon>
        <taxon>Sabellida</taxon>
        <taxon>Siboglinidae</taxon>
        <taxon>Ridgeia</taxon>
    </lineage>
</organism>
<keyword evidence="1" id="KW-0732">Signal</keyword>
<feature type="domain" description="Beta-lactamase-related" evidence="2">
    <location>
        <begin position="37"/>
        <end position="150"/>
    </location>
</feature>
<feature type="chain" id="PRO_5041912766" description="Beta-lactamase-related domain-containing protein" evidence="1">
    <location>
        <begin position="23"/>
        <end position="166"/>
    </location>
</feature>
<proteinExistence type="predicted"/>
<dbReference type="InterPro" id="IPR012338">
    <property type="entry name" value="Beta-lactam/transpept-like"/>
</dbReference>
<name>A0AAD9P249_RIDPI</name>
<reference evidence="3" key="1">
    <citation type="journal article" date="2023" name="Mol. Biol. Evol.">
        <title>Third-Generation Sequencing Reveals the Adaptive Role of the Epigenome in Three Deep-Sea Polychaetes.</title>
        <authorList>
            <person name="Perez M."/>
            <person name="Aroh O."/>
            <person name="Sun Y."/>
            <person name="Lan Y."/>
            <person name="Juniper S.K."/>
            <person name="Young C.R."/>
            <person name="Angers B."/>
            <person name="Qian P.Y."/>
        </authorList>
    </citation>
    <scope>NUCLEOTIDE SEQUENCE</scope>
    <source>
        <strain evidence="3">R07B-5</strain>
    </source>
</reference>
<dbReference type="InterPro" id="IPR001466">
    <property type="entry name" value="Beta-lactam-related"/>
</dbReference>
<dbReference type="EMBL" id="JAODUO010000190">
    <property type="protein sequence ID" value="KAK2186751.1"/>
    <property type="molecule type" value="Genomic_DNA"/>
</dbReference>
<dbReference type="AlphaFoldDB" id="A0AAD9P249"/>
<dbReference type="PANTHER" id="PTHR46825:SF15">
    <property type="entry name" value="BETA-LACTAMASE-RELATED DOMAIN-CONTAINING PROTEIN"/>
    <property type="match status" value="1"/>
</dbReference>
<evidence type="ECO:0000313" key="4">
    <source>
        <dbReference type="Proteomes" id="UP001209878"/>
    </source>
</evidence>
<dbReference type="SUPFAM" id="SSF56601">
    <property type="entry name" value="beta-lactamase/transpeptidase-like"/>
    <property type="match status" value="1"/>
</dbReference>
<protein>
    <recommendedName>
        <fullName evidence="2">Beta-lactamase-related domain-containing protein</fullName>
    </recommendedName>
</protein>
<accession>A0AAD9P249</accession>
<evidence type="ECO:0000259" key="2">
    <source>
        <dbReference type="Pfam" id="PF00144"/>
    </source>
</evidence>
<feature type="signal peptide" evidence="1">
    <location>
        <begin position="1"/>
        <end position="22"/>
    </location>
</feature>
<gene>
    <name evidence="3" type="ORF">NP493_190g04025</name>
</gene>
<evidence type="ECO:0000256" key="1">
    <source>
        <dbReference type="SAM" id="SignalP"/>
    </source>
</evidence>
<dbReference type="Proteomes" id="UP001209878">
    <property type="component" value="Unassembled WGS sequence"/>
</dbReference>
<dbReference type="Gene3D" id="3.40.710.10">
    <property type="entry name" value="DD-peptidase/beta-lactamase superfamily"/>
    <property type="match status" value="1"/>
</dbReference>
<keyword evidence="4" id="KW-1185">Reference proteome</keyword>
<sequence length="166" mass="18513">MALSRGATIMVLGFSILTSAFGAKREFSATDVSMISAFVEDVMQCRHIPGLTLSVVSSGRVLLERGFGFADVESKRRVDTKTLFPIASTTKSFTVTLLAMLLEESRFDWDTPLRTILGEEFVLYTSELTEKTTLRDLLVHRTGLPGYFVSLLSGFTESFDRKQLIR</sequence>
<dbReference type="InterPro" id="IPR050491">
    <property type="entry name" value="AmpC-like"/>
</dbReference>
<comment type="caution">
    <text evidence="3">The sequence shown here is derived from an EMBL/GenBank/DDBJ whole genome shotgun (WGS) entry which is preliminary data.</text>
</comment>
<dbReference type="PANTHER" id="PTHR46825">
    <property type="entry name" value="D-ALANYL-D-ALANINE-CARBOXYPEPTIDASE/ENDOPEPTIDASE AMPH"/>
    <property type="match status" value="1"/>
</dbReference>
<dbReference type="Pfam" id="PF00144">
    <property type="entry name" value="Beta-lactamase"/>
    <property type="match status" value="1"/>
</dbReference>